<organism evidence="1 2">
    <name type="scientific">Candidatus Kuenenbacteria bacterium CG2_30_39_24</name>
    <dbReference type="NCBI Taxonomy" id="1805236"/>
    <lineage>
        <taxon>Bacteria</taxon>
        <taxon>Candidatus Kueneniibacteriota</taxon>
    </lineage>
</organism>
<accession>A0A1J5F7E9</accession>
<dbReference type="AlphaFoldDB" id="A0A1J5F7E9"/>
<evidence type="ECO:0000313" key="2">
    <source>
        <dbReference type="Proteomes" id="UP000183922"/>
    </source>
</evidence>
<sequence length="71" mass="8351">MAKNLTKFIWDYNLKKSNVDNPTIKKWLLARQLFFGNLNGITLADLKKYLPNLDINRSLKELLTNFIKSHD</sequence>
<protein>
    <submittedName>
        <fullName evidence="1">Uncharacterized protein</fullName>
    </submittedName>
</protein>
<proteinExistence type="predicted"/>
<reference evidence="1 2" key="1">
    <citation type="journal article" date="2016" name="Environ. Microbiol.">
        <title>Genomic resolution of a cold subsurface aquifer community provides metabolic insights for novel microbes adapted to high CO concentrations.</title>
        <authorList>
            <person name="Probst A.J."/>
            <person name="Castelle C.J."/>
            <person name="Singh A."/>
            <person name="Brown C.T."/>
            <person name="Anantharaman K."/>
            <person name="Sharon I."/>
            <person name="Hug L.A."/>
            <person name="Burstein D."/>
            <person name="Emerson J.B."/>
            <person name="Thomas B.C."/>
            <person name="Banfield J.F."/>
        </authorList>
    </citation>
    <scope>NUCLEOTIDE SEQUENCE [LARGE SCALE GENOMIC DNA]</scope>
    <source>
        <strain evidence="1">CG2_30_39_24</strain>
    </source>
</reference>
<comment type="caution">
    <text evidence="1">The sequence shown here is derived from an EMBL/GenBank/DDBJ whole genome shotgun (WGS) entry which is preliminary data.</text>
</comment>
<dbReference type="Proteomes" id="UP000183922">
    <property type="component" value="Unassembled WGS sequence"/>
</dbReference>
<gene>
    <name evidence="1" type="ORF">AUK13_01570</name>
</gene>
<evidence type="ECO:0000313" key="1">
    <source>
        <dbReference type="EMBL" id="OIP56173.1"/>
    </source>
</evidence>
<dbReference type="EMBL" id="MNYR01000023">
    <property type="protein sequence ID" value="OIP56173.1"/>
    <property type="molecule type" value="Genomic_DNA"/>
</dbReference>
<name>A0A1J5F7E9_9BACT</name>